<evidence type="ECO:0000256" key="1">
    <source>
        <dbReference type="ARBA" id="ARBA00022884"/>
    </source>
</evidence>
<feature type="region of interest" description="Disordered" evidence="3">
    <location>
        <begin position="1"/>
        <end position="29"/>
    </location>
</feature>
<evidence type="ECO:0000259" key="5">
    <source>
        <dbReference type="PROSITE" id="PS50102"/>
    </source>
</evidence>
<organism evidence="6 7">
    <name type="scientific">Armillaria ostoyae</name>
    <name type="common">Armillaria root rot fungus</name>
    <dbReference type="NCBI Taxonomy" id="47428"/>
    <lineage>
        <taxon>Eukaryota</taxon>
        <taxon>Fungi</taxon>
        <taxon>Dikarya</taxon>
        <taxon>Basidiomycota</taxon>
        <taxon>Agaricomycotina</taxon>
        <taxon>Agaricomycetes</taxon>
        <taxon>Agaricomycetidae</taxon>
        <taxon>Agaricales</taxon>
        <taxon>Marasmiineae</taxon>
        <taxon>Physalacriaceae</taxon>
        <taxon>Armillaria</taxon>
    </lineage>
</organism>
<dbReference type="SUPFAM" id="SSF54928">
    <property type="entry name" value="RNA-binding domain, RBD"/>
    <property type="match status" value="1"/>
</dbReference>
<dbReference type="InterPro" id="IPR000504">
    <property type="entry name" value="RRM_dom"/>
</dbReference>
<dbReference type="PROSITE" id="PS50102">
    <property type="entry name" value="RRM"/>
    <property type="match status" value="1"/>
</dbReference>
<dbReference type="OMA" id="VRPNHVG"/>
<dbReference type="Proteomes" id="UP000219338">
    <property type="component" value="Unassembled WGS sequence"/>
</dbReference>
<evidence type="ECO:0000313" key="6">
    <source>
        <dbReference type="EMBL" id="SJL01725.1"/>
    </source>
</evidence>
<reference evidence="7" key="1">
    <citation type="journal article" date="2017" name="Nat. Ecol. Evol.">
        <title>Genome expansion and lineage-specific genetic innovations in the forest pathogenic fungi Armillaria.</title>
        <authorList>
            <person name="Sipos G."/>
            <person name="Prasanna A.N."/>
            <person name="Walter M.C."/>
            <person name="O'Connor E."/>
            <person name="Balint B."/>
            <person name="Krizsan K."/>
            <person name="Kiss B."/>
            <person name="Hess J."/>
            <person name="Varga T."/>
            <person name="Slot J."/>
            <person name="Riley R."/>
            <person name="Boka B."/>
            <person name="Rigling D."/>
            <person name="Barry K."/>
            <person name="Lee J."/>
            <person name="Mihaltcheva S."/>
            <person name="LaButti K."/>
            <person name="Lipzen A."/>
            <person name="Waldron R."/>
            <person name="Moloney N.M."/>
            <person name="Sperisen C."/>
            <person name="Kredics L."/>
            <person name="Vagvoelgyi C."/>
            <person name="Patrignani A."/>
            <person name="Fitzpatrick D."/>
            <person name="Nagy I."/>
            <person name="Doyle S."/>
            <person name="Anderson J.B."/>
            <person name="Grigoriev I.V."/>
            <person name="Gueldener U."/>
            <person name="Muensterkoetter M."/>
            <person name="Nagy L.G."/>
        </authorList>
    </citation>
    <scope>NUCLEOTIDE SEQUENCE [LARGE SCALE GENOMIC DNA]</scope>
    <source>
        <strain evidence="7">C18/9</strain>
    </source>
</reference>
<proteinExistence type="predicted"/>
<dbReference type="SMART" id="SM00360">
    <property type="entry name" value="RRM"/>
    <property type="match status" value="1"/>
</dbReference>
<dbReference type="InterPro" id="IPR035979">
    <property type="entry name" value="RBD_domain_sf"/>
</dbReference>
<feature type="transmembrane region" description="Helical" evidence="4">
    <location>
        <begin position="239"/>
        <end position="259"/>
    </location>
</feature>
<dbReference type="GO" id="GO:0005737">
    <property type="term" value="C:cytoplasm"/>
    <property type="evidence" value="ECO:0007669"/>
    <property type="project" value="TreeGrafter"/>
</dbReference>
<sequence>MSSRGRSTSPKPLQDRDRDASMSPPASPNANAKVVIVTHLTRNVVESHLQTIFGFYGHITKIDLPLFGKSGQNRGKAAVEYSDPPSAHKAASHMNGGQLDGAILKYGRVRVRPNHVGAHVPSLAPTPDPGHVHVLHLEDSVVEEDGTGTEEDEAAGGAGASIVRDVLAPGRALGHLPAGVVTDSDPGGVPRVISGEVTAEGPGREAILFAPVAQGPGPTRVPARGHHTRRILSTAGAEAGLGLLAGVGGAIVGMIFVTVDPDRLCGIKILVFADQEYFSHSNEQCKIKPEGGLMKSQRLYANEYRGHARVCCLW</sequence>
<dbReference type="EMBL" id="FUEG01000003">
    <property type="protein sequence ID" value="SJL01725.1"/>
    <property type="molecule type" value="Genomic_DNA"/>
</dbReference>
<keyword evidence="7" id="KW-1185">Reference proteome</keyword>
<evidence type="ECO:0000256" key="4">
    <source>
        <dbReference type="SAM" id="Phobius"/>
    </source>
</evidence>
<dbReference type="GO" id="GO:0003723">
    <property type="term" value="F:RNA binding"/>
    <property type="evidence" value="ECO:0007669"/>
    <property type="project" value="UniProtKB-UniRule"/>
</dbReference>
<name>A0A284QZ66_ARMOS</name>
<dbReference type="PANTHER" id="PTHR15481">
    <property type="entry name" value="RIBONUCLEIC ACID BINDING PROTEIN S1"/>
    <property type="match status" value="1"/>
</dbReference>
<keyword evidence="1 2" id="KW-0694">RNA-binding</keyword>
<dbReference type="GO" id="GO:0005654">
    <property type="term" value="C:nucleoplasm"/>
    <property type="evidence" value="ECO:0007669"/>
    <property type="project" value="TreeGrafter"/>
</dbReference>
<keyword evidence="4" id="KW-0812">Transmembrane</keyword>
<feature type="compositionally biased region" description="Polar residues" evidence="3">
    <location>
        <begin position="1"/>
        <end position="11"/>
    </location>
</feature>
<keyword evidence="4" id="KW-1133">Transmembrane helix</keyword>
<dbReference type="OrthoDB" id="252020at2759"/>
<dbReference type="STRING" id="47428.A0A284QZ66"/>
<keyword evidence="4" id="KW-0472">Membrane</keyword>
<gene>
    <name evidence="6" type="ORF">ARMOST_05048</name>
</gene>
<dbReference type="InterPro" id="IPR012677">
    <property type="entry name" value="Nucleotide-bd_a/b_plait_sf"/>
</dbReference>
<dbReference type="Gene3D" id="3.30.70.330">
    <property type="match status" value="1"/>
</dbReference>
<accession>A0A284QZ66</accession>
<dbReference type="Pfam" id="PF00076">
    <property type="entry name" value="RRM_1"/>
    <property type="match status" value="1"/>
</dbReference>
<evidence type="ECO:0000313" key="7">
    <source>
        <dbReference type="Proteomes" id="UP000219338"/>
    </source>
</evidence>
<feature type="domain" description="RRM" evidence="5">
    <location>
        <begin position="33"/>
        <end position="111"/>
    </location>
</feature>
<protein>
    <recommendedName>
        <fullName evidence="5">RRM domain-containing protein</fullName>
    </recommendedName>
</protein>
<evidence type="ECO:0000256" key="2">
    <source>
        <dbReference type="PROSITE-ProRule" id="PRU00176"/>
    </source>
</evidence>
<dbReference type="AlphaFoldDB" id="A0A284QZ66"/>
<dbReference type="GO" id="GO:0000398">
    <property type="term" value="P:mRNA splicing, via spliceosome"/>
    <property type="evidence" value="ECO:0007669"/>
    <property type="project" value="TreeGrafter"/>
</dbReference>
<evidence type="ECO:0000256" key="3">
    <source>
        <dbReference type="SAM" id="MobiDB-lite"/>
    </source>
</evidence>
<dbReference type="PANTHER" id="PTHR15481:SF0">
    <property type="entry name" value="LD23870P-RELATED"/>
    <property type="match status" value="1"/>
</dbReference>
<dbReference type="GO" id="GO:0061574">
    <property type="term" value="C:ASAP complex"/>
    <property type="evidence" value="ECO:0007669"/>
    <property type="project" value="TreeGrafter"/>
</dbReference>